<organism evidence="2 3">
    <name type="scientific">Phytophthora rubi</name>
    <dbReference type="NCBI Taxonomy" id="129364"/>
    <lineage>
        <taxon>Eukaryota</taxon>
        <taxon>Sar</taxon>
        <taxon>Stramenopiles</taxon>
        <taxon>Oomycota</taxon>
        <taxon>Peronosporomycetes</taxon>
        <taxon>Peronosporales</taxon>
        <taxon>Peronosporaceae</taxon>
        <taxon>Phytophthora</taxon>
    </lineage>
</organism>
<feature type="compositionally biased region" description="Basic residues" evidence="1">
    <location>
        <begin position="124"/>
        <end position="134"/>
    </location>
</feature>
<feature type="compositionally biased region" description="Polar residues" evidence="1">
    <location>
        <begin position="60"/>
        <end position="77"/>
    </location>
</feature>
<evidence type="ECO:0000313" key="3">
    <source>
        <dbReference type="Proteomes" id="UP000429607"/>
    </source>
</evidence>
<feature type="compositionally biased region" description="Polar residues" evidence="1">
    <location>
        <begin position="1"/>
        <end position="11"/>
    </location>
</feature>
<proteinExistence type="predicted"/>
<comment type="caution">
    <text evidence="2">The sequence shown here is derived from an EMBL/GenBank/DDBJ whole genome shotgun (WGS) entry which is preliminary data.</text>
</comment>
<dbReference type="Proteomes" id="UP000429607">
    <property type="component" value="Unassembled WGS sequence"/>
</dbReference>
<accession>A0A6A3GGJ4</accession>
<sequence>MNTSKTSTDSSNGHDEDDAPPHDPGQLLGDPPVGGGASGSDGVDGSDDGSSGKAKGVPASPTSPDNADNVPSHTEGPSQEAKVPTTEADPEASGTGVDLSTTDDPVATAAAFASVGRPSESFRKPRRSTSSKVS</sequence>
<dbReference type="AlphaFoldDB" id="A0A6A3GGJ4"/>
<protein>
    <submittedName>
        <fullName evidence="2">Uncharacterized protein</fullName>
    </submittedName>
</protein>
<evidence type="ECO:0000313" key="2">
    <source>
        <dbReference type="EMBL" id="KAE8957555.1"/>
    </source>
</evidence>
<gene>
    <name evidence="2" type="ORF">PR001_g31330</name>
</gene>
<feature type="region of interest" description="Disordered" evidence="1">
    <location>
        <begin position="1"/>
        <end position="134"/>
    </location>
</feature>
<reference evidence="2 3" key="1">
    <citation type="submission" date="2018-09" db="EMBL/GenBank/DDBJ databases">
        <title>Genomic investigation of the strawberry pathogen Phytophthora fragariae indicates pathogenicity is determined by transcriptional variation in three key races.</title>
        <authorList>
            <person name="Adams T.M."/>
            <person name="Armitage A.D."/>
            <person name="Sobczyk M.K."/>
            <person name="Bates H.J."/>
            <person name="Dunwell J.M."/>
            <person name="Nellist C.F."/>
            <person name="Harrison R.J."/>
        </authorList>
    </citation>
    <scope>NUCLEOTIDE SEQUENCE [LARGE SCALE GENOMIC DNA]</scope>
    <source>
        <strain evidence="2 3">SCRP249</strain>
    </source>
</reference>
<evidence type="ECO:0000256" key="1">
    <source>
        <dbReference type="SAM" id="MobiDB-lite"/>
    </source>
</evidence>
<dbReference type="EMBL" id="QXFV01007989">
    <property type="protein sequence ID" value="KAE8957555.1"/>
    <property type="molecule type" value="Genomic_DNA"/>
</dbReference>
<name>A0A6A3GGJ4_9STRA</name>
<feature type="compositionally biased region" description="Low complexity" evidence="1">
    <location>
        <begin position="40"/>
        <end position="56"/>
    </location>
</feature>